<accession>A0ACC2UAR0</accession>
<proteinExistence type="predicted"/>
<dbReference type="Proteomes" id="UP001165960">
    <property type="component" value="Unassembled WGS sequence"/>
</dbReference>
<reference evidence="1" key="1">
    <citation type="submission" date="2022-04" db="EMBL/GenBank/DDBJ databases">
        <title>Genome of the entomopathogenic fungus Entomophthora muscae.</title>
        <authorList>
            <person name="Elya C."/>
            <person name="Lovett B.R."/>
            <person name="Lee E."/>
            <person name="Macias A.M."/>
            <person name="Hajek A.E."/>
            <person name="De Bivort B.L."/>
            <person name="Kasson M.T."/>
            <person name="De Fine Licht H.H."/>
            <person name="Stajich J.E."/>
        </authorList>
    </citation>
    <scope>NUCLEOTIDE SEQUENCE</scope>
    <source>
        <strain evidence="1">Berkeley</strain>
    </source>
</reference>
<organism evidence="1 2">
    <name type="scientific">Entomophthora muscae</name>
    <dbReference type="NCBI Taxonomy" id="34485"/>
    <lineage>
        <taxon>Eukaryota</taxon>
        <taxon>Fungi</taxon>
        <taxon>Fungi incertae sedis</taxon>
        <taxon>Zoopagomycota</taxon>
        <taxon>Entomophthoromycotina</taxon>
        <taxon>Entomophthoromycetes</taxon>
        <taxon>Entomophthorales</taxon>
        <taxon>Entomophthoraceae</taxon>
        <taxon>Entomophthora</taxon>
    </lineage>
</organism>
<name>A0ACC2UAR0_9FUNG</name>
<evidence type="ECO:0000313" key="2">
    <source>
        <dbReference type="Proteomes" id="UP001165960"/>
    </source>
</evidence>
<gene>
    <name evidence="1" type="ORF">DSO57_1028716</name>
</gene>
<protein>
    <submittedName>
        <fullName evidence="1">Uncharacterized protein</fullName>
    </submittedName>
</protein>
<dbReference type="EMBL" id="QTSX02000894">
    <property type="protein sequence ID" value="KAJ9083992.1"/>
    <property type="molecule type" value="Genomic_DNA"/>
</dbReference>
<comment type="caution">
    <text evidence="1">The sequence shown here is derived from an EMBL/GenBank/DDBJ whole genome shotgun (WGS) entry which is preliminary data.</text>
</comment>
<keyword evidence="2" id="KW-1185">Reference proteome</keyword>
<sequence>MSVKGGPAMVANGYIFSCNNANQGFKSCHYTCKDRSCPVRLNTECWDLVQTIKGKHTCIMPNITIARLLKWYLVQVIPTSKDLSATQLAVLACKCLSLTNLKRVLTHNQLVKFVNDRRQASNPMAKSINSLPPLALDRSVFPRRTKKFPQKPAKPLNSLEDLAHTIDERFVVAYPVEPPLPSAPSMEETLIDLYYLLAWCQLLLKNIRVAQSKCPTSVSLKAIDQQNSKGNSSQ</sequence>
<evidence type="ECO:0000313" key="1">
    <source>
        <dbReference type="EMBL" id="KAJ9083992.1"/>
    </source>
</evidence>